<dbReference type="Gene3D" id="1.10.357.140">
    <property type="entry name" value="UbiA prenyltransferase"/>
    <property type="match status" value="1"/>
</dbReference>
<dbReference type="NCBIfam" id="NF006088">
    <property type="entry name" value="PRK08238.1"/>
    <property type="match status" value="1"/>
</dbReference>
<feature type="transmembrane region" description="Helical" evidence="6">
    <location>
        <begin position="398"/>
        <end position="422"/>
    </location>
</feature>
<gene>
    <name evidence="7" type="ORF">ACFQ2F_07745</name>
</gene>
<organism evidence="7 8">
    <name type="scientific">Methyloligella solikamskensis</name>
    <dbReference type="NCBI Taxonomy" id="1177756"/>
    <lineage>
        <taxon>Bacteria</taxon>
        <taxon>Pseudomonadati</taxon>
        <taxon>Pseudomonadota</taxon>
        <taxon>Alphaproteobacteria</taxon>
        <taxon>Hyphomicrobiales</taxon>
        <taxon>Hyphomicrobiaceae</taxon>
        <taxon>Methyloligella</taxon>
    </lineage>
</organism>
<feature type="transmembrane region" description="Helical" evidence="6">
    <location>
        <begin position="273"/>
        <end position="294"/>
    </location>
</feature>
<protein>
    <submittedName>
        <fullName evidence="7">UbiA family prenyltransferase</fullName>
    </submittedName>
</protein>
<sequence>MLGRAESSPKGTREAAGREPLALDLDHALLKTDLLFETAAAYLSVNPLRVFQLILWLFQGKAVLKRQLGERVLLDVDSLPVNEALVAYARRAKRAGRKVGIASASDELLAHRLAKRFDFIDFVVASDGNSNLKGRAKAEMLAERFPHGFAYAGDSRSDLAVWKEADAIILAGASPSTTRAAERLDKPIEAVFPRERLGPKGWLKAVRAHQWAKNLLVFVPLVLAGMAADPMAVARAFAAFVALSMMASGTYLMNDLFDLADDRRHWSKKERPLAAGSMRVSDAMVISPALVLGAYGIGLYLGWGVTAILFAYMATTLAYSVYLKRQPIADVFTLALLFTLRLGLGIVAVSAEPSAWLLVFSMFLFISLSFAKRQTELQRSGIVGEEMLKGRGYRGGDAGFVLAMGVATGMTAVTIMVLYIINDAFNAEFYSQPLFLWAFPAVLFMWISRIWMLCHRGELNDDPVAFALRDRMSIALAGLMGAAFLAGWLS</sequence>
<evidence type="ECO:0000256" key="3">
    <source>
        <dbReference type="ARBA" id="ARBA00022692"/>
    </source>
</evidence>
<dbReference type="RefSeq" id="WP_379088149.1">
    <property type="nucleotide sequence ID" value="NZ_JBHTJO010000001.1"/>
</dbReference>
<dbReference type="InterPro" id="IPR023214">
    <property type="entry name" value="HAD_sf"/>
</dbReference>
<dbReference type="Proteomes" id="UP001597102">
    <property type="component" value="Unassembled WGS sequence"/>
</dbReference>
<dbReference type="CDD" id="cd13963">
    <property type="entry name" value="PT_UbiA_2"/>
    <property type="match status" value="1"/>
</dbReference>
<evidence type="ECO:0000313" key="8">
    <source>
        <dbReference type="Proteomes" id="UP001597102"/>
    </source>
</evidence>
<feature type="transmembrane region" description="Helical" evidence="6">
    <location>
        <begin position="434"/>
        <end position="452"/>
    </location>
</feature>
<dbReference type="InterPro" id="IPR044878">
    <property type="entry name" value="UbiA_sf"/>
</dbReference>
<dbReference type="InterPro" id="IPR000537">
    <property type="entry name" value="UbiA_prenyltransferase"/>
</dbReference>
<dbReference type="SUPFAM" id="SSF56784">
    <property type="entry name" value="HAD-like"/>
    <property type="match status" value="1"/>
</dbReference>
<comment type="caution">
    <text evidence="7">The sequence shown here is derived from an EMBL/GenBank/DDBJ whole genome shotgun (WGS) entry which is preliminary data.</text>
</comment>
<feature type="transmembrane region" description="Helical" evidence="6">
    <location>
        <begin position="331"/>
        <end position="349"/>
    </location>
</feature>
<accession>A0ABW3JB33</accession>
<keyword evidence="8" id="KW-1185">Reference proteome</keyword>
<feature type="transmembrane region" description="Helical" evidence="6">
    <location>
        <begin position="300"/>
        <end position="319"/>
    </location>
</feature>
<evidence type="ECO:0000313" key="7">
    <source>
        <dbReference type="EMBL" id="MFD0986991.1"/>
    </source>
</evidence>
<keyword evidence="2" id="KW-1003">Cell membrane</keyword>
<dbReference type="EMBL" id="JBHTJO010000001">
    <property type="protein sequence ID" value="MFD0986991.1"/>
    <property type="molecule type" value="Genomic_DNA"/>
</dbReference>
<keyword evidence="3 6" id="KW-0812">Transmembrane</keyword>
<evidence type="ECO:0000256" key="4">
    <source>
        <dbReference type="ARBA" id="ARBA00022989"/>
    </source>
</evidence>
<keyword evidence="4 6" id="KW-1133">Transmembrane helix</keyword>
<name>A0ABW3JB33_9HYPH</name>
<evidence type="ECO:0000256" key="6">
    <source>
        <dbReference type="SAM" id="Phobius"/>
    </source>
</evidence>
<evidence type="ECO:0000256" key="1">
    <source>
        <dbReference type="ARBA" id="ARBA00004141"/>
    </source>
</evidence>
<keyword evidence="5 6" id="KW-0472">Membrane</keyword>
<feature type="transmembrane region" description="Helical" evidence="6">
    <location>
        <begin position="355"/>
        <end position="371"/>
    </location>
</feature>
<reference evidence="8" key="1">
    <citation type="journal article" date="2019" name="Int. J. Syst. Evol. Microbiol.">
        <title>The Global Catalogue of Microorganisms (GCM) 10K type strain sequencing project: providing services to taxonomists for standard genome sequencing and annotation.</title>
        <authorList>
            <consortium name="The Broad Institute Genomics Platform"/>
            <consortium name="The Broad Institute Genome Sequencing Center for Infectious Disease"/>
            <person name="Wu L."/>
            <person name="Ma J."/>
        </authorList>
    </citation>
    <scope>NUCLEOTIDE SEQUENCE [LARGE SCALE GENOMIC DNA]</scope>
    <source>
        <strain evidence="8">CCUG 61697</strain>
    </source>
</reference>
<feature type="transmembrane region" description="Helical" evidence="6">
    <location>
        <begin position="472"/>
        <end position="489"/>
    </location>
</feature>
<proteinExistence type="predicted"/>
<dbReference type="Gene3D" id="3.40.50.1000">
    <property type="entry name" value="HAD superfamily/HAD-like"/>
    <property type="match status" value="1"/>
</dbReference>
<dbReference type="Pfam" id="PF01040">
    <property type="entry name" value="UbiA"/>
    <property type="match status" value="1"/>
</dbReference>
<evidence type="ECO:0000256" key="2">
    <source>
        <dbReference type="ARBA" id="ARBA00022475"/>
    </source>
</evidence>
<feature type="transmembrane region" description="Helical" evidence="6">
    <location>
        <begin position="234"/>
        <end position="253"/>
    </location>
</feature>
<dbReference type="InterPro" id="IPR036412">
    <property type="entry name" value="HAD-like_sf"/>
</dbReference>
<comment type="subcellular location">
    <subcellularLocation>
        <location evidence="1">Membrane</location>
        <topology evidence="1">Multi-pass membrane protein</topology>
    </subcellularLocation>
</comment>
<evidence type="ECO:0000256" key="5">
    <source>
        <dbReference type="ARBA" id="ARBA00023136"/>
    </source>
</evidence>